<dbReference type="PANTHER" id="PTHR10900:SF77">
    <property type="entry name" value="FI19380P1"/>
    <property type="match status" value="1"/>
</dbReference>
<accession>A0A6A6HVW3</accession>
<feature type="compositionally biased region" description="Low complexity" evidence="1">
    <location>
        <begin position="347"/>
        <end position="362"/>
    </location>
</feature>
<dbReference type="Pfam" id="PF02469">
    <property type="entry name" value="Fasciclin"/>
    <property type="match status" value="2"/>
</dbReference>
<dbReference type="PROSITE" id="PS50213">
    <property type="entry name" value="FAS1"/>
    <property type="match status" value="2"/>
</dbReference>
<proteinExistence type="predicted"/>
<dbReference type="InterPro" id="IPR050904">
    <property type="entry name" value="Adhesion/Biosynth-related"/>
</dbReference>
<dbReference type="InterPro" id="IPR000782">
    <property type="entry name" value="FAS1_domain"/>
</dbReference>
<feature type="compositionally biased region" description="Polar residues" evidence="1">
    <location>
        <begin position="329"/>
        <end position="345"/>
    </location>
</feature>
<keyword evidence="5" id="KW-1185">Reference proteome</keyword>
<dbReference type="AlphaFoldDB" id="A0A6A6HVW3"/>
<reference evidence="4" key="1">
    <citation type="journal article" date="2020" name="Stud. Mycol.">
        <title>101 Dothideomycetes genomes: a test case for predicting lifestyles and emergence of pathogens.</title>
        <authorList>
            <person name="Haridas S."/>
            <person name="Albert R."/>
            <person name="Binder M."/>
            <person name="Bloem J."/>
            <person name="Labutti K."/>
            <person name="Salamov A."/>
            <person name="Andreopoulos B."/>
            <person name="Baker S."/>
            <person name="Barry K."/>
            <person name="Bills G."/>
            <person name="Bluhm B."/>
            <person name="Cannon C."/>
            <person name="Castanera R."/>
            <person name="Culley D."/>
            <person name="Daum C."/>
            <person name="Ezra D."/>
            <person name="Gonzalez J."/>
            <person name="Henrissat B."/>
            <person name="Kuo A."/>
            <person name="Liang C."/>
            <person name="Lipzen A."/>
            <person name="Lutzoni F."/>
            <person name="Magnuson J."/>
            <person name="Mondo S."/>
            <person name="Nolan M."/>
            <person name="Ohm R."/>
            <person name="Pangilinan J."/>
            <person name="Park H.-J."/>
            <person name="Ramirez L."/>
            <person name="Alfaro M."/>
            <person name="Sun H."/>
            <person name="Tritt A."/>
            <person name="Yoshinaga Y."/>
            <person name="Zwiers L.-H."/>
            <person name="Turgeon B."/>
            <person name="Goodwin S."/>
            <person name="Spatafora J."/>
            <person name="Crous P."/>
            <person name="Grigoriev I."/>
        </authorList>
    </citation>
    <scope>NUCLEOTIDE SEQUENCE</scope>
    <source>
        <strain evidence="4">CBS 122368</strain>
    </source>
</reference>
<evidence type="ECO:0000256" key="2">
    <source>
        <dbReference type="SAM" id="SignalP"/>
    </source>
</evidence>
<organism evidence="4 5">
    <name type="scientific">Trematosphaeria pertusa</name>
    <dbReference type="NCBI Taxonomy" id="390896"/>
    <lineage>
        <taxon>Eukaryota</taxon>
        <taxon>Fungi</taxon>
        <taxon>Dikarya</taxon>
        <taxon>Ascomycota</taxon>
        <taxon>Pezizomycotina</taxon>
        <taxon>Dothideomycetes</taxon>
        <taxon>Pleosporomycetidae</taxon>
        <taxon>Pleosporales</taxon>
        <taxon>Massarineae</taxon>
        <taxon>Trematosphaeriaceae</taxon>
        <taxon>Trematosphaeria</taxon>
    </lineage>
</organism>
<feature type="domain" description="FAS1" evidence="3">
    <location>
        <begin position="23"/>
        <end position="171"/>
    </location>
</feature>
<evidence type="ECO:0000259" key="3">
    <source>
        <dbReference type="PROSITE" id="PS50213"/>
    </source>
</evidence>
<feature type="signal peptide" evidence="2">
    <location>
        <begin position="1"/>
        <end position="17"/>
    </location>
</feature>
<dbReference type="SUPFAM" id="SSF82153">
    <property type="entry name" value="FAS1 domain"/>
    <property type="match status" value="2"/>
</dbReference>
<gene>
    <name evidence="4" type="ORF">BU26DRAFT_511339</name>
</gene>
<protein>
    <submittedName>
        <fullName evidence="4">Fasciclin-domain-containing protein</fullName>
    </submittedName>
</protein>
<dbReference type="InterPro" id="IPR036378">
    <property type="entry name" value="FAS1_dom_sf"/>
</dbReference>
<dbReference type="Gene3D" id="2.30.180.10">
    <property type="entry name" value="FAS1 domain"/>
    <property type="match status" value="2"/>
</dbReference>
<dbReference type="EMBL" id="ML987211">
    <property type="protein sequence ID" value="KAF2241550.1"/>
    <property type="molecule type" value="Genomic_DNA"/>
</dbReference>
<feature type="region of interest" description="Disordered" evidence="1">
    <location>
        <begin position="309"/>
        <end position="362"/>
    </location>
</feature>
<keyword evidence="2" id="KW-0732">Signal</keyword>
<name>A0A6A6HVW3_9PLEO</name>
<sequence length="387" mass="39301">MHFKHLSLLALAGYALAQDSSTPQSLNATLSGNDQLSNLTSFLALQPQLLDTLSNAQNITILAPSNNAFSAFLNSSAGSQLADDPGLVAALLSYHVLNGTYTSSMISNTSTFVPTLLTNESYANVTGGQVVEAIMIGNETVFYSGLLQNATVSQADQNFTGGVLHIIDSVLTLPTDILSTASAANLTALRGAINATNLIDTVNYTPDVTIFAPTNEAFQSIGSALENLSESDLANVLAYHVVNGTVGYSTDLVNGTSLQTANGANLTVTVENGTVFVNAARVVTPNVLVANGVVHVIDNVLNPSNTSLAAPDATTGAPGFTASPGTEVPFTSGQPTPTTQINPTSEGPGPAETAASSSSTGAAAAPMRTGAVGVGALLGAGAAVWFL</sequence>
<feature type="chain" id="PRO_5025408812" evidence="2">
    <location>
        <begin position="18"/>
        <end position="387"/>
    </location>
</feature>
<evidence type="ECO:0000313" key="5">
    <source>
        <dbReference type="Proteomes" id="UP000800094"/>
    </source>
</evidence>
<evidence type="ECO:0000256" key="1">
    <source>
        <dbReference type="SAM" id="MobiDB-lite"/>
    </source>
</evidence>
<dbReference type="GO" id="GO:0000329">
    <property type="term" value="C:fungal-type vacuole membrane"/>
    <property type="evidence" value="ECO:0007669"/>
    <property type="project" value="TreeGrafter"/>
</dbReference>
<dbReference type="FunFam" id="2.30.180.10:FF:000032">
    <property type="entry name" value="Fasciclin domain-containing protein, putative"/>
    <property type="match status" value="1"/>
</dbReference>
<dbReference type="OrthoDB" id="286301at2759"/>
<dbReference type="RefSeq" id="XP_033676554.1">
    <property type="nucleotide sequence ID" value="XM_033827298.1"/>
</dbReference>
<dbReference type="GO" id="GO:0016236">
    <property type="term" value="P:macroautophagy"/>
    <property type="evidence" value="ECO:0007669"/>
    <property type="project" value="TreeGrafter"/>
</dbReference>
<dbReference type="PANTHER" id="PTHR10900">
    <property type="entry name" value="PERIOSTIN-RELATED"/>
    <property type="match status" value="1"/>
</dbReference>
<dbReference type="Proteomes" id="UP000800094">
    <property type="component" value="Unassembled WGS sequence"/>
</dbReference>
<feature type="domain" description="FAS1" evidence="3">
    <location>
        <begin position="173"/>
        <end position="301"/>
    </location>
</feature>
<evidence type="ECO:0000313" key="4">
    <source>
        <dbReference type="EMBL" id="KAF2241550.1"/>
    </source>
</evidence>
<dbReference type="GeneID" id="54580628"/>
<dbReference type="SMART" id="SM00554">
    <property type="entry name" value="FAS1"/>
    <property type="match status" value="2"/>
</dbReference>